<dbReference type="EMBL" id="UIVT01000004">
    <property type="protein sequence ID" value="SVP94349.1"/>
    <property type="molecule type" value="Genomic_DNA"/>
</dbReference>
<gene>
    <name evidence="2" type="ORF">TAT_000335300</name>
</gene>
<sequence>MQFYNLIYILFISLKIVKDIWQSSEPIPININYSIPTFGIGDLNKKLKELKTSTDCLMKLHNLQRILHTISQYIVSSKKWIGNKCGDVRGVCVGEFQEGWKYMITIHLQGNDKKLSAQSEFIYKSNSNKNNNQLDKLKESRESTELKYSKESTGLKELKESTELKESREYTESAQLRELGGKLENVRICEKEYRLNIGMDENEFVTCKFSENESVEDVVNVFMAKNKLKSFLKDSLTQEIYNLKSSNDSIKTIDLTDLI</sequence>
<evidence type="ECO:0000256" key="1">
    <source>
        <dbReference type="SAM" id="SignalP"/>
    </source>
</evidence>
<feature type="chain" id="PRO_5017302127" evidence="1">
    <location>
        <begin position="23"/>
        <end position="259"/>
    </location>
</feature>
<evidence type="ECO:0000313" key="2">
    <source>
        <dbReference type="EMBL" id="SVP94349.1"/>
    </source>
</evidence>
<feature type="signal peptide" evidence="1">
    <location>
        <begin position="1"/>
        <end position="22"/>
    </location>
</feature>
<keyword evidence="1" id="KW-0732">Signal</keyword>
<name>A0A3B0N8Z0_THEAN</name>
<proteinExistence type="predicted"/>
<accession>A0A3B0N8Z0</accession>
<protein>
    <submittedName>
        <fullName evidence="2">Uncharacterized protein</fullName>
    </submittedName>
</protein>
<dbReference type="AlphaFoldDB" id="A0A3B0N8Z0"/>
<reference evidence="2" key="1">
    <citation type="submission" date="2018-07" db="EMBL/GenBank/DDBJ databases">
        <authorList>
            <person name="Quirk P.G."/>
            <person name="Krulwich T.A."/>
        </authorList>
    </citation>
    <scope>NUCLEOTIDE SEQUENCE</scope>
    <source>
        <strain evidence="2">Anand</strain>
    </source>
</reference>
<dbReference type="VEuPathDB" id="PiroplasmaDB:TA08302"/>
<organism evidence="2">
    <name type="scientific">Theileria annulata</name>
    <dbReference type="NCBI Taxonomy" id="5874"/>
    <lineage>
        <taxon>Eukaryota</taxon>
        <taxon>Sar</taxon>
        <taxon>Alveolata</taxon>
        <taxon>Apicomplexa</taxon>
        <taxon>Aconoidasida</taxon>
        <taxon>Piroplasmida</taxon>
        <taxon>Theileriidae</taxon>
        <taxon>Theileria</taxon>
    </lineage>
</organism>